<organism evidence="5 6">
    <name type="scientific">Thermopolyspora flexuosa</name>
    <dbReference type="NCBI Taxonomy" id="103836"/>
    <lineage>
        <taxon>Bacteria</taxon>
        <taxon>Bacillati</taxon>
        <taxon>Actinomycetota</taxon>
        <taxon>Actinomycetes</taxon>
        <taxon>Streptosporangiales</taxon>
        <taxon>Streptosporangiaceae</taxon>
        <taxon>Thermopolyspora</taxon>
    </lineage>
</organism>
<gene>
    <name evidence="5" type="ORF">FHX40_3471</name>
</gene>
<dbReference type="Pfam" id="PF00535">
    <property type="entry name" value="Glycos_transf_2"/>
    <property type="match status" value="1"/>
</dbReference>
<dbReference type="AlphaFoldDB" id="A0A543J1N1"/>
<evidence type="ECO:0000256" key="3">
    <source>
        <dbReference type="ARBA" id="ARBA00022679"/>
    </source>
</evidence>
<dbReference type="InterPro" id="IPR001173">
    <property type="entry name" value="Glyco_trans_2-like"/>
</dbReference>
<evidence type="ECO:0000259" key="4">
    <source>
        <dbReference type="Pfam" id="PF00535"/>
    </source>
</evidence>
<evidence type="ECO:0000256" key="1">
    <source>
        <dbReference type="ARBA" id="ARBA00006739"/>
    </source>
</evidence>
<dbReference type="EMBL" id="VFPQ01000001">
    <property type="protein sequence ID" value="TQM76725.1"/>
    <property type="molecule type" value="Genomic_DNA"/>
</dbReference>
<comment type="caution">
    <text evidence="5">The sequence shown here is derived from an EMBL/GenBank/DDBJ whole genome shotgun (WGS) entry which is preliminary data.</text>
</comment>
<dbReference type="PANTHER" id="PTHR43685">
    <property type="entry name" value="GLYCOSYLTRANSFERASE"/>
    <property type="match status" value="1"/>
</dbReference>
<dbReference type="PANTHER" id="PTHR43685:SF5">
    <property type="entry name" value="GLYCOSYLTRANSFERASE EPSE-RELATED"/>
    <property type="match status" value="1"/>
</dbReference>
<keyword evidence="2" id="KW-0328">Glycosyltransferase</keyword>
<reference evidence="5 6" key="1">
    <citation type="submission" date="2019-06" db="EMBL/GenBank/DDBJ databases">
        <title>Sequencing the genomes of 1000 actinobacteria strains.</title>
        <authorList>
            <person name="Klenk H.-P."/>
        </authorList>
    </citation>
    <scope>NUCLEOTIDE SEQUENCE [LARGE SCALE GENOMIC DNA]</scope>
    <source>
        <strain evidence="5 6">DSM 43186</strain>
    </source>
</reference>
<dbReference type="OrthoDB" id="5243838at2"/>
<dbReference type="SUPFAM" id="SSF53448">
    <property type="entry name" value="Nucleotide-diphospho-sugar transferases"/>
    <property type="match status" value="1"/>
</dbReference>
<keyword evidence="3 5" id="KW-0808">Transferase</keyword>
<dbReference type="InterPro" id="IPR050834">
    <property type="entry name" value="Glycosyltransf_2"/>
</dbReference>
<dbReference type="Proteomes" id="UP000319213">
    <property type="component" value="Unassembled WGS sequence"/>
</dbReference>
<sequence length="485" mass="52335">MAASPGPSPEPSRRNRLPKGFVVELGRRVRVFDRGRTLAGGVPPRVAHLSDRARSMLRGRRLEVVDAASERLADRLLAMGMADPVVTELPPVDLAELTVVVPVRDRPRELDRLLAGLGGKVGAIVVDDASEDPEAIAEVARRHGAELVALERNVGPAGARNAGLARVRTPYVAFVDSDVVAEPEALALLLRHFHDPLVAAVAPRVLGLETGRGNWISRYEAAKSSLDLGPVAAPVHPRSVVGWVPSACLVGRVSALGDGYVEQMRVGEDVDLVWRLVARGLRVRYEPAATVRHDHRTRFTSWFGRKAFYGSGGHDLARRHGPAVAPAALAPWSAAVLGILLAQRRWSVPLSAAIAAVVSVRLARRLPRSENPHVVAAALTGLGMAGALGQGAGLLLRHWWPLSLVASVFSRRVRRAVLVAALLEGLAEYRKRAPDLDPVRFLVARRLDDLAYGAGLWGGAIRGRSIRCLLPTLRPAESYRSRPEH</sequence>
<dbReference type="GO" id="GO:0016757">
    <property type="term" value="F:glycosyltransferase activity"/>
    <property type="evidence" value="ECO:0007669"/>
    <property type="project" value="UniProtKB-KW"/>
</dbReference>
<proteinExistence type="inferred from homology"/>
<evidence type="ECO:0000313" key="6">
    <source>
        <dbReference type="Proteomes" id="UP000319213"/>
    </source>
</evidence>
<feature type="domain" description="Glycosyltransferase 2-like" evidence="4">
    <location>
        <begin position="98"/>
        <end position="216"/>
    </location>
</feature>
<name>A0A543J1N1_9ACTN</name>
<dbReference type="RefSeq" id="WP_142260562.1">
    <property type="nucleotide sequence ID" value="NZ_BMPV01000005.1"/>
</dbReference>
<keyword evidence="6" id="KW-1185">Reference proteome</keyword>
<accession>A0A543J1N1</accession>
<dbReference type="Gene3D" id="3.90.550.10">
    <property type="entry name" value="Spore Coat Polysaccharide Biosynthesis Protein SpsA, Chain A"/>
    <property type="match status" value="1"/>
</dbReference>
<comment type="similarity">
    <text evidence="1">Belongs to the glycosyltransferase 2 family.</text>
</comment>
<protein>
    <submittedName>
        <fullName evidence="5">Mycofactocin system glycosyltransferase</fullName>
    </submittedName>
</protein>
<dbReference type="InterPro" id="IPR023981">
    <property type="entry name" value="MftF"/>
</dbReference>
<evidence type="ECO:0000256" key="2">
    <source>
        <dbReference type="ARBA" id="ARBA00022676"/>
    </source>
</evidence>
<dbReference type="InterPro" id="IPR029044">
    <property type="entry name" value="Nucleotide-diphossugar_trans"/>
</dbReference>
<evidence type="ECO:0000313" key="5">
    <source>
        <dbReference type="EMBL" id="TQM76725.1"/>
    </source>
</evidence>
<dbReference type="NCBIfam" id="TIGR03965">
    <property type="entry name" value="mycofact_glyco"/>
    <property type="match status" value="1"/>
</dbReference>